<feature type="chain" id="PRO_5046314453" description="Lipoprotein" evidence="1">
    <location>
        <begin position="21"/>
        <end position="131"/>
    </location>
</feature>
<reference evidence="2 3" key="1">
    <citation type="submission" date="2023-07" db="EMBL/GenBank/DDBJ databases">
        <title>Sorghum-associated microbial communities from plants grown in Nebraska, USA.</title>
        <authorList>
            <person name="Schachtman D."/>
        </authorList>
    </citation>
    <scope>NUCLEOTIDE SEQUENCE [LARGE SCALE GENOMIC DNA]</scope>
    <source>
        <strain evidence="2 3">BE57</strain>
    </source>
</reference>
<protein>
    <recommendedName>
        <fullName evidence="4">Lipoprotein</fullName>
    </recommendedName>
</protein>
<dbReference type="EMBL" id="JAVDTI010000013">
    <property type="protein sequence ID" value="MDR6809761.1"/>
    <property type="molecule type" value="Genomic_DNA"/>
</dbReference>
<accession>A0ABU1R8N5</accession>
<keyword evidence="1" id="KW-0732">Signal</keyword>
<name>A0ABU1R8N5_9BACT</name>
<evidence type="ECO:0000256" key="1">
    <source>
        <dbReference type="SAM" id="SignalP"/>
    </source>
</evidence>
<organism evidence="2 3">
    <name type="scientific">Dyadobacter fermentans</name>
    <dbReference type="NCBI Taxonomy" id="94254"/>
    <lineage>
        <taxon>Bacteria</taxon>
        <taxon>Pseudomonadati</taxon>
        <taxon>Bacteroidota</taxon>
        <taxon>Cytophagia</taxon>
        <taxon>Cytophagales</taxon>
        <taxon>Spirosomataceae</taxon>
        <taxon>Dyadobacter</taxon>
    </lineage>
</organism>
<dbReference type="RefSeq" id="WP_291036808.1">
    <property type="nucleotide sequence ID" value="NZ_JAVDTI010000013.1"/>
</dbReference>
<evidence type="ECO:0000313" key="2">
    <source>
        <dbReference type="EMBL" id="MDR6809761.1"/>
    </source>
</evidence>
<feature type="signal peptide" evidence="1">
    <location>
        <begin position="1"/>
        <end position="20"/>
    </location>
</feature>
<dbReference type="Proteomes" id="UP001264980">
    <property type="component" value="Unassembled WGS sequence"/>
</dbReference>
<evidence type="ECO:0008006" key="4">
    <source>
        <dbReference type="Google" id="ProtNLM"/>
    </source>
</evidence>
<sequence>MRPITLAIFIFTLLCKTVCAQQHTNSDEIKDLKTILEYAGTNKQVSVRLTAENQAIEINGYQIPLAKTTLVRCEKEQGKYQVKFFLQNGTAVTKTGDSTFRRAYWAIDLDDKKVCEQFISILKKLMAAPKS</sequence>
<keyword evidence="3" id="KW-1185">Reference proteome</keyword>
<comment type="caution">
    <text evidence="2">The sequence shown here is derived from an EMBL/GenBank/DDBJ whole genome shotgun (WGS) entry which is preliminary data.</text>
</comment>
<proteinExistence type="predicted"/>
<evidence type="ECO:0000313" key="3">
    <source>
        <dbReference type="Proteomes" id="UP001264980"/>
    </source>
</evidence>
<gene>
    <name evidence="2" type="ORF">J2W84_006837</name>
</gene>